<sequence length="535" mass="58656">MHRASRTLVRHRKSVCSSPAARALSSAPPAPTVQITTLPNKIRVATEATPGHFSSLGLYIDAGSRYELPESSGVSHFIDRMAFKVCDCLPLERYPLSTDLQSTAGRTDAEMSSAIHSLGGQIMCSSSRESIMYQSSHFHQATPLAMSLISDTVLNPSFLQQEIEAQRDAAYYEVREISAKPDMILPEILHNVAYSQIGLGNPLLCPEDRIDAIDELTLRKSMKEWYRPERMVVAGAGMRHEELVELTDKYFSSLKSTSSQSPQMRTSPQVPPHLLSPSSPSVAKSLTRAASYLFPNPTSPGEPPVTSHTSYTGGHRFIHNKEAEFNHLYIAFEGVGIHDDDIYALATMQVLLGGGGSFSAGGPGKGMYSRLYTHILNHFPQIDHCASFHHIYTDSSLFGLFASFVPASSGLRGGNTPGQIMPHLVHQLSLLLHTPIPQAELGRAKNQLKSSLMMALESRAVEVEDLGRQILVHNRKVPVTEMTDKIDLVQPEDIRRVATRVFGPHSGNKATVVCMGHEDTGAWEDVFKKYSVAGA</sequence>
<dbReference type="InterPro" id="IPR050361">
    <property type="entry name" value="MPP/UQCRC_Complex"/>
</dbReference>
<reference evidence="6" key="1">
    <citation type="submission" date="2020-11" db="EMBL/GenBank/DDBJ databases">
        <authorList>
            <consortium name="DOE Joint Genome Institute"/>
            <person name="Ahrendt S."/>
            <person name="Riley R."/>
            <person name="Andreopoulos W."/>
            <person name="Labutti K."/>
            <person name="Pangilinan J."/>
            <person name="Ruiz-Duenas F.J."/>
            <person name="Barrasa J.M."/>
            <person name="Sanchez-Garcia M."/>
            <person name="Camarero S."/>
            <person name="Miyauchi S."/>
            <person name="Serrano A."/>
            <person name="Linde D."/>
            <person name="Babiker R."/>
            <person name="Drula E."/>
            <person name="Ayuso-Fernandez I."/>
            <person name="Pacheco R."/>
            <person name="Padilla G."/>
            <person name="Ferreira P."/>
            <person name="Barriuso J."/>
            <person name="Kellner H."/>
            <person name="Castanera R."/>
            <person name="Alfaro M."/>
            <person name="Ramirez L."/>
            <person name="Pisabarro A.G."/>
            <person name="Kuo A."/>
            <person name="Tritt A."/>
            <person name="Lipzen A."/>
            <person name="He G."/>
            <person name="Yan M."/>
            <person name="Ng V."/>
            <person name="Cullen D."/>
            <person name="Martin F."/>
            <person name="Rosso M.-N."/>
            <person name="Henrissat B."/>
            <person name="Hibbett D."/>
            <person name="Martinez A.T."/>
            <person name="Grigoriev I.V."/>
        </authorList>
    </citation>
    <scope>NUCLEOTIDE SEQUENCE</scope>
    <source>
        <strain evidence="6">CBS 247.69</strain>
    </source>
</reference>
<protein>
    <submittedName>
        <fullName evidence="6">Mitochondrial processing peptidase</fullName>
    </submittedName>
</protein>
<evidence type="ECO:0000259" key="5">
    <source>
        <dbReference type="Pfam" id="PF05193"/>
    </source>
</evidence>
<feature type="domain" description="Peptidase M16 N-terminal" evidence="4">
    <location>
        <begin position="43"/>
        <end position="84"/>
    </location>
</feature>
<dbReference type="InterPro" id="IPR011249">
    <property type="entry name" value="Metalloenz_LuxS/M16"/>
</dbReference>
<evidence type="ECO:0000313" key="7">
    <source>
        <dbReference type="Proteomes" id="UP000807353"/>
    </source>
</evidence>
<dbReference type="InterPro" id="IPR007863">
    <property type="entry name" value="Peptidase_M16_C"/>
</dbReference>
<accession>A0A9P6CR98</accession>
<dbReference type="Proteomes" id="UP000807353">
    <property type="component" value="Unassembled WGS sequence"/>
</dbReference>
<evidence type="ECO:0000256" key="3">
    <source>
        <dbReference type="SAM" id="MobiDB-lite"/>
    </source>
</evidence>
<evidence type="ECO:0000256" key="1">
    <source>
        <dbReference type="ARBA" id="ARBA00002123"/>
    </source>
</evidence>
<dbReference type="GO" id="GO:0046872">
    <property type="term" value="F:metal ion binding"/>
    <property type="evidence" value="ECO:0007669"/>
    <property type="project" value="InterPro"/>
</dbReference>
<proteinExistence type="inferred from homology"/>
<dbReference type="Pfam" id="PF00675">
    <property type="entry name" value="Peptidase_M16"/>
    <property type="match status" value="2"/>
</dbReference>
<dbReference type="SUPFAM" id="SSF63411">
    <property type="entry name" value="LuxS/MPP-like metallohydrolase"/>
    <property type="match status" value="2"/>
</dbReference>
<organism evidence="6 7">
    <name type="scientific">Collybia nuda</name>
    <dbReference type="NCBI Taxonomy" id="64659"/>
    <lineage>
        <taxon>Eukaryota</taxon>
        <taxon>Fungi</taxon>
        <taxon>Dikarya</taxon>
        <taxon>Basidiomycota</taxon>
        <taxon>Agaricomycotina</taxon>
        <taxon>Agaricomycetes</taxon>
        <taxon>Agaricomycetidae</taxon>
        <taxon>Agaricales</taxon>
        <taxon>Tricholomatineae</taxon>
        <taxon>Clitocybaceae</taxon>
        <taxon>Collybia</taxon>
    </lineage>
</organism>
<feature type="domain" description="Peptidase M16 C-terminal" evidence="5">
    <location>
        <begin position="218"/>
        <end position="448"/>
    </location>
</feature>
<dbReference type="AlphaFoldDB" id="A0A9P6CR98"/>
<dbReference type="InterPro" id="IPR011765">
    <property type="entry name" value="Pept_M16_N"/>
</dbReference>
<dbReference type="Pfam" id="PF05193">
    <property type="entry name" value="Peptidase_M16_C"/>
    <property type="match status" value="1"/>
</dbReference>
<dbReference type="PANTHER" id="PTHR11851:SF49">
    <property type="entry name" value="MITOCHONDRIAL-PROCESSING PEPTIDASE SUBUNIT ALPHA"/>
    <property type="match status" value="1"/>
</dbReference>
<dbReference type="Gene3D" id="3.30.830.10">
    <property type="entry name" value="Metalloenzyme, LuxS/M16 peptidase-like"/>
    <property type="match status" value="2"/>
</dbReference>
<feature type="domain" description="Peptidase M16 N-terminal" evidence="4">
    <location>
        <begin position="101"/>
        <end position="207"/>
    </location>
</feature>
<feature type="compositionally biased region" description="Low complexity" evidence="3">
    <location>
        <begin position="272"/>
        <end position="281"/>
    </location>
</feature>
<dbReference type="GO" id="GO:0005739">
    <property type="term" value="C:mitochondrion"/>
    <property type="evidence" value="ECO:0007669"/>
    <property type="project" value="TreeGrafter"/>
</dbReference>
<comment type="function">
    <text evidence="1">Substrate recognition and binding subunit of the essential mitochondrial processing protease (MPP), which cleaves the mitochondrial sequence off newly imported precursors proteins.</text>
</comment>
<dbReference type="GO" id="GO:0006627">
    <property type="term" value="P:protein processing involved in protein targeting to mitochondrion"/>
    <property type="evidence" value="ECO:0007669"/>
    <property type="project" value="TreeGrafter"/>
</dbReference>
<evidence type="ECO:0000259" key="4">
    <source>
        <dbReference type="Pfam" id="PF00675"/>
    </source>
</evidence>
<comment type="similarity">
    <text evidence="2">Belongs to the peptidase M16 family.</text>
</comment>
<name>A0A9P6CR98_9AGAR</name>
<comment type="caution">
    <text evidence="6">The sequence shown here is derived from an EMBL/GenBank/DDBJ whole genome shotgun (WGS) entry which is preliminary data.</text>
</comment>
<feature type="region of interest" description="Disordered" evidence="3">
    <location>
        <begin position="255"/>
        <end position="281"/>
    </location>
</feature>
<dbReference type="OrthoDB" id="277191at2759"/>
<gene>
    <name evidence="6" type="ORF">BDZ94DRAFT_1303484</name>
</gene>
<evidence type="ECO:0000256" key="2">
    <source>
        <dbReference type="ARBA" id="ARBA00007261"/>
    </source>
</evidence>
<evidence type="ECO:0000313" key="6">
    <source>
        <dbReference type="EMBL" id="KAF9469824.1"/>
    </source>
</evidence>
<dbReference type="EMBL" id="MU150229">
    <property type="protein sequence ID" value="KAF9469824.1"/>
    <property type="molecule type" value="Genomic_DNA"/>
</dbReference>
<dbReference type="PANTHER" id="PTHR11851">
    <property type="entry name" value="METALLOPROTEASE"/>
    <property type="match status" value="1"/>
</dbReference>
<keyword evidence="7" id="KW-1185">Reference proteome</keyword>